<dbReference type="Proteomes" id="UP000663090">
    <property type="component" value="Chromosome"/>
</dbReference>
<keyword evidence="3" id="KW-0378">Hydrolase</keyword>
<feature type="signal peptide" evidence="5">
    <location>
        <begin position="1"/>
        <end position="25"/>
    </location>
</feature>
<dbReference type="Pfam" id="PF00413">
    <property type="entry name" value="Peptidase_M10"/>
    <property type="match status" value="1"/>
</dbReference>
<dbReference type="SUPFAM" id="SSF55486">
    <property type="entry name" value="Metalloproteases ('zincins'), catalytic domain"/>
    <property type="match status" value="1"/>
</dbReference>
<organism evidence="7 8">
    <name type="scientific">Myxococcus landrumensis</name>
    <dbReference type="NCBI Taxonomy" id="2813577"/>
    <lineage>
        <taxon>Bacteria</taxon>
        <taxon>Pseudomonadati</taxon>
        <taxon>Myxococcota</taxon>
        <taxon>Myxococcia</taxon>
        <taxon>Myxococcales</taxon>
        <taxon>Cystobacterineae</taxon>
        <taxon>Myxococcaceae</taxon>
        <taxon>Myxococcus</taxon>
    </lineage>
</organism>
<dbReference type="InterPro" id="IPR006026">
    <property type="entry name" value="Peptidase_Metallo"/>
</dbReference>
<dbReference type="InterPro" id="IPR024079">
    <property type="entry name" value="MetalloPept_cat_dom_sf"/>
</dbReference>
<evidence type="ECO:0000313" key="7">
    <source>
        <dbReference type="EMBL" id="QSQ14260.1"/>
    </source>
</evidence>
<evidence type="ECO:0000256" key="4">
    <source>
        <dbReference type="ARBA" id="ARBA00022833"/>
    </source>
</evidence>
<evidence type="ECO:0000313" key="8">
    <source>
        <dbReference type="Proteomes" id="UP000663090"/>
    </source>
</evidence>
<dbReference type="Gene3D" id="3.40.390.10">
    <property type="entry name" value="Collagenase (Catalytic Domain)"/>
    <property type="match status" value="1"/>
</dbReference>
<keyword evidence="5" id="KW-0732">Signal</keyword>
<keyword evidence="8" id="KW-1185">Reference proteome</keyword>
<evidence type="ECO:0000256" key="1">
    <source>
        <dbReference type="ARBA" id="ARBA00022670"/>
    </source>
</evidence>
<dbReference type="SMART" id="SM00235">
    <property type="entry name" value="ZnMc"/>
    <property type="match status" value="1"/>
</dbReference>
<accession>A0ABX7N9E2</accession>
<evidence type="ECO:0000256" key="2">
    <source>
        <dbReference type="ARBA" id="ARBA00022723"/>
    </source>
</evidence>
<dbReference type="EMBL" id="CP071091">
    <property type="protein sequence ID" value="QSQ14260.1"/>
    <property type="molecule type" value="Genomic_DNA"/>
</dbReference>
<evidence type="ECO:0000256" key="3">
    <source>
        <dbReference type="ARBA" id="ARBA00022801"/>
    </source>
</evidence>
<keyword evidence="2" id="KW-0479">Metal-binding</keyword>
<evidence type="ECO:0000259" key="6">
    <source>
        <dbReference type="SMART" id="SM00235"/>
    </source>
</evidence>
<gene>
    <name evidence="7" type="ORF">JY572_39165</name>
</gene>
<protein>
    <recommendedName>
        <fullName evidence="6">Peptidase metallopeptidase domain-containing protein</fullName>
    </recommendedName>
</protein>
<name>A0ABX7N9E2_9BACT</name>
<proteinExistence type="predicted"/>
<reference evidence="7 8" key="1">
    <citation type="submission" date="2021-02" db="EMBL/GenBank/DDBJ databases">
        <title>De Novo genome assembly of isolated myxobacteria.</title>
        <authorList>
            <person name="Stevens D.C."/>
        </authorList>
    </citation>
    <scope>NUCLEOTIDE SEQUENCE [LARGE SCALE GENOMIC DNA]</scope>
    <source>
        <strain evidence="7 8">SCHIC003</strain>
    </source>
</reference>
<evidence type="ECO:0000256" key="5">
    <source>
        <dbReference type="SAM" id="SignalP"/>
    </source>
</evidence>
<keyword evidence="1" id="KW-0645">Protease</keyword>
<sequence length="314" mass="34694">MRMPRLGLRTTQALVLALAVSCGEASDIGVPSQDETLEDGWKAFRAQVIESPARPGVFIIEGDIAIHGEVELRRYHKEFMTRASQPLTVRLASSGADDIWTEAGKHGLTYCISNDFSSTKKEQVRLAMAEAAASWSRRVGVTFHYIPSEDPFCGDDSEDGYNPNVLFDVKPTPLMEEPFYDALAFFPSYVRDRQRIHISPSAFTPSASGTTLEGILRHELGHALGFRHEHIWATPVPEKCETPDHPDEDSYSPGHWDDARLLVGGYDFMSVMHYPRCRPPGSPGTVAQTETDYRAAISIYGLAPSLIVSAVTPL</sequence>
<feature type="chain" id="PRO_5046405295" description="Peptidase metallopeptidase domain-containing protein" evidence="5">
    <location>
        <begin position="26"/>
        <end position="314"/>
    </location>
</feature>
<dbReference type="PROSITE" id="PS51257">
    <property type="entry name" value="PROKAR_LIPOPROTEIN"/>
    <property type="match status" value="1"/>
</dbReference>
<dbReference type="InterPro" id="IPR001818">
    <property type="entry name" value="Pept_M10_metallopeptidase"/>
</dbReference>
<feature type="domain" description="Peptidase metallopeptidase" evidence="6">
    <location>
        <begin position="96"/>
        <end position="258"/>
    </location>
</feature>
<keyword evidence="4" id="KW-0862">Zinc</keyword>